<comment type="similarity">
    <text evidence="1">Belongs to the CutC family.</text>
</comment>
<gene>
    <name evidence="3" type="ORF">FD13_GL001595</name>
</gene>
<name>A0A0R2DFW7_9LACO</name>
<dbReference type="Pfam" id="PF03932">
    <property type="entry name" value="CutC"/>
    <property type="match status" value="1"/>
</dbReference>
<dbReference type="RefSeq" id="WP_235808285.1">
    <property type="nucleotide sequence ID" value="NZ_AYZH01000004.1"/>
</dbReference>
<dbReference type="InterPro" id="IPR036822">
    <property type="entry name" value="CutC-like_dom_sf"/>
</dbReference>
<dbReference type="STRING" id="1423803.FD13_GL001595"/>
<sequence length="204" mass="21769">MTTLLLTEPLIENYTDLAANIQAGHKRIALADNLAAGGTTVSKGVMAEAVRYAHEHQVSLDLVIAPRGGQAIYNDVELKIMEADLLEAQQLGVDGVILGALTANHTLDVEGLQLIIAAAGGMTLTFSTAYDAIPLEHREQALNWLADQGFDYLLSSDNEANHLLTTHQLAQKVGLTLIPANLTVAETKTVATKLGLNLVFHPQA</sequence>
<reference evidence="3 4" key="1">
    <citation type="journal article" date="2015" name="Genome Announc.">
        <title>Expanding the biotechnology potential of lactobacilli through comparative genomics of 213 strains and associated genera.</title>
        <authorList>
            <person name="Sun Z."/>
            <person name="Harris H.M."/>
            <person name="McCann A."/>
            <person name="Guo C."/>
            <person name="Argimon S."/>
            <person name="Zhang W."/>
            <person name="Yang X."/>
            <person name="Jeffery I.B."/>
            <person name="Cooney J.C."/>
            <person name="Kagawa T.F."/>
            <person name="Liu W."/>
            <person name="Song Y."/>
            <person name="Salvetti E."/>
            <person name="Wrobel A."/>
            <person name="Rasinkangas P."/>
            <person name="Parkhill J."/>
            <person name="Rea M.C."/>
            <person name="O'Sullivan O."/>
            <person name="Ritari J."/>
            <person name="Douillard F.P."/>
            <person name="Paul Ross R."/>
            <person name="Yang R."/>
            <person name="Briner A.E."/>
            <person name="Felis G.E."/>
            <person name="de Vos W.M."/>
            <person name="Barrangou R."/>
            <person name="Klaenhammer T.R."/>
            <person name="Caufield P.W."/>
            <person name="Cui Y."/>
            <person name="Zhang H."/>
            <person name="O'Toole P.W."/>
        </authorList>
    </citation>
    <scope>NUCLEOTIDE SEQUENCE [LARGE SCALE GENOMIC DNA]</scope>
    <source>
        <strain evidence="3 4">DSM 21775</strain>
    </source>
</reference>
<evidence type="ECO:0000313" key="4">
    <source>
        <dbReference type="Proteomes" id="UP000051589"/>
    </source>
</evidence>
<proteinExistence type="inferred from homology"/>
<evidence type="ECO:0000256" key="1">
    <source>
        <dbReference type="ARBA" id="ARBA00007768"/>
    </source>
</evidence>
<dbReference type="AlphaFoldDB" id="A0A0R2DFW7"/>
<dbReference type="InterPro" id="IPR005627">
    <property type="entry name" value="CutC-like"/>
</dbReference>
<dbReference type="Gene3D" id="3.20.20.380">
    <property type="entry name" value="Copper homeostasis (CutC) domain"/>
    <property type="match status" value="1"/>
</dbReference>
<dbReference type="SUPFAM" id="SSF110395">
    <property type="entry name" value="CutC-like"/>
    <property type="match status" value="1"/>
</dbReference>
<dbReference type="Proteomes" id="UP000051589">
    <property type="component" value="Unassembled WGS sequence"/>
</dbReference>
<evidence type="ECO:0000256" key="2">
    <source>
        <dbReference type="ARBA" id="ARBA00019014"/>
    </source>
</evidence>
<dbReference type="EMBL" id="AYZH01000004">
    <property type="protein sequence ID" value="KRN02873.1"/>
    <property type="molecule type" value="Genomic_DNA"/>
</dbReference>
<protein>
    <recommendedName>
        <fullName evidence="2">Copper homeostasis protein cutC homolog</fullName>
    </recommendedName>
</protein>
<dbReference type="GO" id="GO:0005507">
    <property type="term" value="F:copper ion binding"/>
    <property type="evidence" value="ECO:0007669"/>
    <property type="project" value="TreeGrafter"/>
</dbReference>
<dbReference type="PANTHER" id="PTHR12598:SF0">
    <property type="entry name" value="COPPER HOMEOSTASIS PROTEIN CUTC HOMOLOG"/>
    <property type="match status" value="1"/>
</dbReference>
<accession>A0A0R2DFW7</accession>
<keyword evidence="4" id="KW-1185">Reference proteome</keyword>
<comment type="caution">
    <text evidence="3">The sequence shown here is derived from an EMBL/GenBank/DDBJ whole genome shotgun (WGS) entry which is preliminary data.</text>
</comment>
<evidence type="ECO:0000313" key="3">
    <source>
        <dbReference type="EMBL" id="KRN02873.1"/>
    </source>
</evidence>
<organism evidence="3 4">
    <name type="scientific">Levilactobacillus senmaizukei DSM 21775 = NBRC 103853</name>
    <dbReference type="NCBI Taxonomy" id="1423803"/>
    <lineage>
        <taxon>Bacteria</taxon>
        <taxon>Bacillati</taxon>
        <taxon>Bacillota</taxon>
        <taxon>Bacilli</taxon>
        <taxon>Lactobacillales</taxon>
        <taxon>Lactobacillaceae</taxon>
        <taxon>Levilactobacillus</taxon>
    </lineage>
</organism>
<dbReference type="PATRIC" id="fig|1423803.3.peg.1640"/>
<dbReference type="PANTHER" id="PTHR12598">
    <property type="entry name" value="COPPER HOMEOSTASIS PROTEIN CUTC"/>
    <property type="match status" value="1"/>
</dbReference>